<keyword evidence="3" id="KW-1185">Reference proteome</keyword>
<dbReference type="PANTHER" id="PTHR32026">
    <property type="entry name" value="METHYLTRANSFERASE-LIKE PROTEIN 24"/>
    <property type="match status" value="1"/>
</dbReference>
<dbReference type="PANTHER" id="PTHR32026:SF10">
    <property type="entry name" value="METHYLTRANSFERASE-LIKE PROTEIN 24-RELATED"/>
    <property type="match status" value="1"/>
</dbReference>
<dbReference type="InterPro" id="IPR006342">
    <property type="entry name" value="FkbM_mtfrase"/>
</dbReference>
<dbReference type="STRING" id="135208.A0A4Z0A8X6"/>
<dbReference type="Proteomes" id="UP000298061">
    <property type="component" value="Unassembled WGS sequence"/>
</dbReference>
<proteinExistence type="predicted"/>
<sequence length="275" mass="31112">MATTRFSRPAIAVVAVFIVFVLYATHATYTRDSSLFYHDSSLQVPGALEAWIEDEDRRYSETVQARKEMIIKNGPRPSAVDAFPMNGMYTLCALRPMLYVIARIASSALADSAMVFGPEIENVTTLKQRAHFQPWALGGEDRHSEYDNPKVYTLQTLMAMNGHDFIDILKIDIEGAEFESLNELLRAYTPSAYGAPAPPLPFGQMQIEIHARDHQGDFAKFSQWWESLENAGLRPFWTEPNLVYINLIRGARPDLAEYSFLNIRGNHSIISDNFN</sequence>
<evidence type="ECO:0000313" key="2">
    <source>
        <dbReference type="EMBL" id="TFY82787.1"/>
    </source>
</evidence>
<accession>A0A4Z0A8X6</accession>
<gene>
    <name evidence="2" type="ORF">EWM64_g1218</name>
</gene>
<evidence type="ECO:0000259" key="1">
    <source>
        <dbReference type="Pfam" id="PF05050"/>
    </source>
</evidence>
<reference evidence="2 3" key="1">
    <citation type="submission" date="2019-02" db="EMBL/GenBank/DDBJ databases">
        <title>Genome sequencing of the rare red list fungi Hericium alpestre (H. flagellum).</title>
        <authorList>
            <person name="Buettner E."/>
            <person name="Kellner H."/>
        </authorList>
    </citation>
    <scope>NUCLEOTIDE SEQUENCE [LARGE SCALE GENOMIC DNA]</scope>
    <source>
        <strain evidence="2 3">DSM 108284</strain>
    </source>
</reference>
<name>A0A4Z0A8X6_9AGAM</name>
<dbReference type="AlphaFoldDB" id="A0A4Z0A8X6"/>
<organism evidence="2 3">
    <name type="scientific">Hericium alpestre</name>
    <dbReference type="NCBI Taxonomy" id="135208"/>
    <lineage>
        <taxon>Eukaryota</taxon>
        <taxon>Fungi</taxon>
        <taxon>Dikarya</taxon>
        <taxon>Basidiomycota</taxon>
        <taxon>Agaricomycotina</taxon>
        <taxon>Agaricomycetes</taxon>
        <taxon>Russulales</taxon>
        <taxon>Hericiaceae</taxon>
        <taxon>Hericium</taxon>
    </lineage>
</organism>
<evidence type="ECO:0000313" key="3">
    <source>
        <dbReference type="Proteomes" id="UP000298061"/>
    </source>
</evidence>
<dbReference type="Pfam" id="PF05050">
    <property type="entry name" value="Methyltransf_21"/>
    <property type="match status" value="1"/>
</dbReference>
<feature type="domain" description="Methyltransferase FkbM" evidence="1">
    <location>
        <begin position="137"/>
        <end position="233"/>
    </location>
</feature>
<dbReference type="EMBL" id="SFCI01000078">
    <property type="protein sequence ID" value="TFY82787.1"/>
    <property type="molecule type" value="Genomic_DNA"/>
</dbReference>
<comment type="caution">
    <text evidence="2">The sequence shown here is derived from an EMBL/GenBank/DDBJ whole genome shotgun (WGS) entry which is preliminary data.</text>
</comment>
<dbReference type="InterPro" id="IPR026913">
    <property type="entry name" value="METTL24"/>
</dbReference>
<protein>
    <recommendedName>
        <fullName evidence="1">Methyltransferase FkbM domain-containing protein</fullName>
    </recommendedName>
</protein>
<dbReference type="OrthoDB" id="10006218at2759"/>